<dbReference type="AlphaFoldDB" id="A0A5D9BXV9"/>
<dbReference type="InterPro" id="IPR053802">
    <property type="entry name" value="DUF6950"/>
</dbReference>
<sequence length="111" mass="12196">MTTPEWHRHCADRAADHVLDASGIDVWKILGAPPPRSWREAADLYRRHGVRSLGELVSRALGAPVSPLLARRGDVVRRGWALGICEGELATFFGGEVSPISEIDEAWQLVS</sequence>
<reference evidence="2 3" key="1">
    <citation type="submission" date="2019-08" db="EMBL/GenBank/DDBJ databases">
        <authorList>
            <person name="Wang G."/>
            <person name="Xu Z."/>
        </authorList>
    </citation>
    <scope>NUCLEOTIDE SEQUENCE [LARGE SCALE GENOMIC DNA]</scope>
    <source>
        <strain evidence="2 3">ZX</strain>
    </source>
</reference>
<accession>A0A5D9BXV9</accession>
<dbReference type="EMBL" id="VTOU01000009">
    <property type="protein sequence ID" value="TZG23962.1"/>
    <property type="molecule type" value="Genomic_DNA"/>
</dbReference>
<organism evidence="2 3">
    <name type="scientific">Sphingomonas montanisoli</name>
    <dbReference type="NCBI Taxonomy" id="2606412"/>
    <lineage>
        <taxon>Bacteria</taxon>
        <taxon>Pseudomonadati</taxon>
        <taxon>Pseudomonadota</taxon>
        <taxon>Alphaproteobacteria</taxon>
        <taxon>Sphingomonadales</taxon>
        <taxon>Sphingomonadaceae</taxon>
        <taxon>Sphingomonas</taxon>
    </lineage>
</organism>
<dbReference type="Proteomes" id="UP000322077">
    <property type="component" value="Unassembled WGS sequence"/>
</dbReference>
<dbReference type="RefSeq" id="WP_149524176.1">
    <property type="nucleotide sequence ID" value="NZ_VTOU01000009.1"/>
</dbReference>
<protein>
    <recommendedName>
        <fullName evidence="1">DUF6950 domain-containing protein</fullName>
    </recommendedName>
</protein>
<keyword evidence="3" id="KW-1185">Reference proteome</keyword>
<gene>
    <name evidence="2" type="ORF">FYJ91_20430</name>
</gene>
<feature type="domain" description="DUF6950" evidence="1">
    <location>
        <begin position="6"/>
        <end position="108"/>
    </location>
</feature>
<comment type="caution">
    <text evidence="2">The sequence shown here is derived from an EMBL/GenBank/DDBJ whole genome shotgun (WGS) entry which is preliminary data.</text>
</comment>
<evidence type="ECO:0000313" key="3">
    <source>
        <dbReference type="Proteomes" id="UP000322077"/>
    </source>
</evidence>
<proteinExistence type="predicted"/>
<evidence type="ECO:0000259" key="1">
    <source>
        <dbReference type="Pfam" id="PF22262"/>
    </source>
</evidence>
<dbReference type="Pfam" id="PF22262">
    <property type="entry name" value="DUF6950"/>
    <property type="match status" value="1"/>
</dbReference>
<evidence type="ECO:0000313" key="2">
    <source>
        <dbReference type="EMBL" id="TZG23962.1"/>
    </source>
</evidence>
<name>A0A5D9BXV9_9SPHN</name>